<dbReference type="Gene3D" id="3.40.50.300">
    <property type="entry name" value="P-loop containing nucleotide triphosphate hydrolases"/>
    <property type="match status" value="1"/>
</dbReference>
<comment type="similarity">
    <text evidence="2">Belongs to the ABC transporter superfamily.</text>
</comment>
<dbReference type="EMBL" id="CADCTW010000124">
    <property type="protein sequence ID" value="CAA9332376.1"/>
    <property type="molecule type" value="Genomic_DNA"/>
</dbReference>
<dbReference type="SMART" id="SM00382">
    <property type="entry name" value="AAA"/>
    <property type="match status" value="1"/>
</dbReference>
<evidence type="ECO:0000256" key="3">
    <source>
        <dbReference type="ARBA" id="ARBA00022448"/>
    </source>
</evidence>
<keyword evidence="7" id="KW-0472">Membrane</keyword>
<dbReference type="GO" id="GO:0016887">
    <property type="term" value="F:ATP hydrolysis activity"/>
    <property type="evidence" value="ECO:0007669"/>
    <property type="project" value="InterPro"/>
</dbReference>
<keyword evidence="5" id="KW-0547">Nucleotide-binding</keyword>
<evidence type="ECO:0000313" key="10">
    <source>
        <dbReference type="EMBL" id="CAA9332376.1"/>
    </source>
</evidence>
<dbReference type="PROSITE" id="PS50893">
    <property type="entry name" value="ABC_TRANSPORTER_2"/>
    <property type="match status" value="1"/>
</dbReference>
<evidence type="ECO:0000256" key="8">
    <source>
        <dbReference type="SAM" id="MobiDB-lite"/>
    </source>
</evidence>
<sequence>MTNGGGAGPILQVENLRTYFKTDAGLARAVDGVSFHVNPGETLGIVGESGSGKSVTSLSIMRLIPEPPGKIQPESRILFRGENGEMEDIARASEKRMRQIRGNDIAMIFQEPMTSLNPVFTVGDQIVESLRLHQGLNKKQGRARAIEMLELVGIPIPHQRVDEYPHQLSGGMRQRVMIAMALSCNPKLLIADEPTTALDVTIQAQILELINKLKSELGMSIILITHDLGVVAETCDRVIVMYAGQVFEEGSVDDVFHNPQNPYTEGLLRSMPKLGEEVERLAVIPGVVPSPTNWPTGCRFYDRCPYHWDKTLHEEPPLFEIGPGRKNKCWLVEHPEQRAAVVAAGGGFTPAGAVSATGPVAPVAGSPDDVDMGTAEGV</sequence>
<proteinExistence type="inferred from homology"/>
<feature type="domain" description="ABC transporter" evidence="9">
    <location>
        <begin position="11"/>
        <end position="268"/>
    </location>
</feature>
<dbReference type="FunFam" id="3.40.50.300:FF:000016">
    <property type="entry name" value="Oligopeptide ABC transporter ATP-binding component"/>
    <property type="match status" value="1"/>
</dbReference>
<organism evidence="10">
    <name type="scientific">uncultured Gemmatimonadota bacterium</name>
    <dbReference type="NCBI Taxonomy" id="203437"/>
    <lineage>
        <taxon>Bacteria</taxon>
        <taxon>Pseudomonadati</taxon>
        <taxon>Gemmatimonadota</taxon>
        <taxon>environmental samples</taxon>
    </lineage>
</organism>
<dbReference type="InterPro" id="IPR027417">
    <property type="entry name" value="P-loop_NTPase"/>
</dbReference>
<reference evidence="10" key="1">
    <citation type="submission" date="2020-02" db="EMBL/GenBank/DDBJ databases">
        <authorList>
            <person name="Meier V. D."/>
        </authorList>
    </citation>
    <scope>NUCLEOTIDE SEQUENCE</scope>
    <source>
        <strain evidence="10">AVDCRST_MAG68</strain>
    </source>
</reference>
<evidence type="ECO:0000256" key="5">
    <source>
        <dbReference type="ARBA" id="ARBA00022741"/>
    </source>
</evidence>
<dbReference type="GO" id="GO:0005886">
    <property type="term" value="C:plasma membrane"/>
    <property type="evidence" value="ECO:0007669"/>
    <property type="project" value="UniProtKB-SubCell"/>
</dbReference>
<dbReference type="NCBIfam" id="TIGR01727">
    <property type="entry name" value="oligo_HPY"/>
    <property type="match status" value="1"/>
</dbReference>
<dbReference type="Pfam" id="PF00005">
    <property type="entry name" value="ABC_tran"/>
    <property type="match status" value="1"/>
</dbReference>
<dbReference type="PROSITE" id="PS00211">
    <property type="entry name" value="ABC_TRANSPORTER_1"/>
    <property type="match status" value="1"/>
</dbReference>
<protein>
    <submittedName>
        <fullName evidence="10">Oligopeptide transport ATP-binding protein OppD</fullName>
    </submittedName>
</protein>
<comment type="subcellular location">
    <subcellularLocation>
        <location evidence="1">Cell inner membrane</location>
        <topology evidence="1">Peripheral membrane protein</topology>
    </subcellularLocation>
</comment>
<keyword evidence="4" id="KW-1003">Cell membrane</keyword>
<evidence type="ECO:0000256" key="7">
    <source>
        <dbReference type="ARBA" id="ARBA00023136"/>
    </source>
</evidence>
<name>A0A6J4LJG5_9BACT</name>
<dbReference type="InterPro" id="IPR003439">
    <property type="entry name" value="ABC_transporter-like_ATP-bd"/>
</dbReference>
<feature type="region of interest" description="Disordered" evidence="8">
    <location>
        <begin position="359"/>
        <end position="378"/>
    </location>
</feature>
<dbReference type="InterPro" id="IPR017871">
    <property type="entry name" value="ABC_transporter-like_CS"/>
</dbReference>
<evidence type="ECO:0000259" key="9">
    <source>
        <dbReference type="PROSITE" id="PS50893"/>
    </source>
</evidence>
<dbReference type="GO" id="GO:0005524">
    <property type="term" value="F:ATP binding"/>
    <property type="evidence" value="ECO:0007669"/>
    <property type="project" value="UniProtKB-KW"/>
</dbReference>
<dbReference type="Pfam" id="PF08352">
    <property type="entry name" value="oligo_HPY"/>
    <property type="match status" value="1"/>
</dbReference>
<dbReference type="InterPro" id="IPR013563">
    <property type="entry name" value="Oligopep_ABC_C"/>
</dbReference>
<dbReference type="PANTHER" id="PTHR43297:SF2">
    <property type="entry name" value="DIPEPTIDE TRANSPORT ATP-BINDING PROTEIN DPPD"/>
    <property type="match status" value="1"/>
</dbReference>
<evidence type="ECO:0000256" key="1">
    <source>
        <dbReference type="ARBA" id="ARBA00004417"/>
    </source>
</evidence>
<gene>
    <name evidence="10" type="ORF">AVDCRST_MAG68-2494</name>
</gene>
<keyword evidence="6 10" id="KW-0067">ATP-binding</keyword>
<evidence type="ECO:0000256" key="6">
    <source>
        <dbReference type="ARBA" id="ARBA00022840"/>
    </source>
</evidence>
<dbReference type="PANTHER" id="PTHR43297">
    <property type="entry name" value="OLIGOPEPTIDE TRANSPORT ATP-BINDING PROTEIN APPD"/>
    <property type="match status" value="1"/>
</dbReference>
<evidence type="ECO:0000256" key="4">
    <source>
        <dbReference type="ARBA" id="ARBA00022475"/>
    </source>
</evidence>
<dbReference type="AlphaFoldDB" id="A0A6J4LJG5"/>
<dbReference type="InterPro" id="IPR050388">
    <property type="entry name" value="ABC_Ni/Peptide_Import"/>
</dbReference>
<accession>A0A6J4LJG5</accession>
<dbReference type="CDD" id="cd03257">
    <property type="entry name" value="ABC_NikE_OppD_transporters"/>
    <property type="match status" value="1"/>
</dbReference>
<keyword evidence="3" id="KW-0813">Transport</keyword>
<dbReference type="InterPro" id="IPR003593">
    <property type="entry name" value="AAA+_ATPase"/>
</dbReference>
<dbReference type="SUPFAM" id="SSF52540">
    <property type="entry name" value="P-loop containing nucleoside triphosphate hydrolases"/>
    <property type="match status" value="1"/>
</dbReference>
<dbReference type="GO" id="GO:0015833">
    <property type="term" value="P:peptide transport"/>
    <property type="evidence" value="ECO:0007669"/>
    <property type="project" value="InterPro"/>
</dbReference>
<evidence type="ECO:0000256" key="2">
    <source>
        <dbReference type="ARBA" id="ARBA00005417"/>
    </source>
</evidence>